<dbReference type="OrthoDB" id="669459at2"/>
<gene>
    <name evidence="6" type="ORF">LX66_3544</name>
</gene>
<feature type="transmembrane region" description="Helical" evidence="5">
    <location>
        <begin position="29"/>
        <end position="51"/>
    </location>
</feature>
<keyword evidence="2 5" id="KW-0812">Transmembrane</keyword>
<feature type="transmembrane region" description="Helical" evidence="5">
    <location>
        <begin position="7"/>
        <end position="23"/>
    </location>
</feature>
<name>A0A562SZV6_CHIJA</name>
<reference evidence="6 7" key="1">
    <citation type="journal article" date="2013" name="Stand. Genomic Sci.">
        <title>Genomic Encyclopedia of Type Strains, Phase I: The one thousand microbial genomes (KMG-I) project.</title>
        <authorList>
            <person name="Kyrpides N.C."/>
            <person name="Woyke T."/>
            <person name="Eisen J.A."/>
            <person name="Garrity G."/>
            <person name="Lilburn T.G."/>
            <person name="Beck B.J."/>
            <person name="Whitman W.B."/>
            <person name="Hugenholtz P."/>
            <person name="Klenk H.P."/>
        </authorList>
    </citation>
    <scope>NUCLEOTIDE SEQUENCE [LARGE SCALE GENOMIC DNA]</scope>
    <source>
        <strain evidence="6 7">DSM 13484</strain>
    </source>
</reference>
<evidence type="ECO:0000256" key="2">
    <source>
        <dbReference type="ARBA" id="ARBA00022692"/>
    </source>
</evidence>
<keyword evidence="3 5" id="KW-1133">Transmembrane helix</keyword>
<evidence type="ECO:0000256" key="3">
    <source>
        <dbReference type="ARBA" id="ARBA00022989"/>
    </source>
</evidence>
<comment type="subcellular location">
    <subcellularLocation>
        <location evidence="1">Membrane</location>
        <topology evidence="1">Multi-pass membrane protein</topology>
    </subcellularLocation>
</comment>
<proteinExistence type="predicted"/>
<evidence type="ECO:0000313" key="6">
    <source>
        <dbReference type="EMBL" id="TWI86290.1"/>
    </source>
</evidence>
<evidence type="ECO:0000313" key="7">
    <source>
        <dbReference type="Proteomes" id="UP000316778"/>
    </source>
</evidence>
<accession>A0A562SZV6</accession>
<sequence>MKERLTTELLAAAGGLAFFKVIFLPDANLLAWVFISMLLDLITGVVKAVVLKQARTSSGYRKTVIKFTQYAGAIAVGIILANTMQKDSAIVGYVNSALLILLIYIEATSIFENLYAIDNSSPFSRYFIAPILKLLTLAIKKSPLNQAAGKEK</sequence>
<dbReference type="RefSeq" id="WP_145715985.1">
    <property type="nucleotide sequence ID" value="NZ_BAAAFY010000005.1"/>
</dbReference>
<evidence type="ECO:0000256" key="5">
    <source>
        <dbReference type="SAM" id="Phobius"/>
    </source>
</evidence>
<feature type="transmembrane region" description="Helical" evidence="5">
    <location>
        <begin position="63"/>
        <end position="84"/>
    </location>
</feature>
<protein>
    <submittedName>
        <fullName evidence="6">Holin family protein</fullName>
    </submittedName>
</protein>
<dbReference type="InterPro" id="IPR006480">
    <property type="entry name" value="Phage_holin_4_1"/>
</dbReference>
<dbReference type="EMBL" id="VLLG01000004">
    <property type="protein sequence ID" value="TWI86290.1"/>
    <property type="molecule type" value="Genomic_DNA"/>
</dbReference>
<dbReference type="AlphaFoldDB" id="A0A562SZV6"/>
<dbReference type="Proteomes" id="UP000316778">
    <property type="component" value="Unassembled WGS sequence"/>
</dbReference>
<organism evidence="6 7">
    <name type="scientific">Chitinophaga japonensis</name>
    <name type="common">Flexibacter japonensis</name>
    <dbReference type="NCBI Taxonomy" id="104662"/>
    <lineage>
        <taxon>Bacteria</taxon>
        <taxon>Pseudomonadati</taxon>
        <taxon>Bacteroidota</taxon>
        <taxon>Chitinophagia</taxon>
        <taxon>Chitinophagales</taxon>
        <taxon>Chitinophagaceae</taxon>
        <taxon>Chitinophaga</taxon>
    </lineage>
</organism>
<evidence type="ECO:0000256" key="1">
    <source>
        <dbReference type="ARBA" id="ARBA00004141"/>
    </source>
</evidence>
<keyword evidence="7" id="KW-1185">Reference proteome</keyword>
<evidence type="ECO:0000256" key="4">
    <source>
        <dbReference type="ARBA" id="ARBA00023136"/>
    </source>
</evidence>
<dbReference type="Pfam" id="PF05105">
    <property type="entry name" value="Phage_holin_4_1"/>
    <property type="match status" value="1"/>
</dbReference>
<dbReference type="GO" id="GO:0016020">
    <property type="term" value="C:membrane"/>
    <property type="evidence" value="ECO:0007669"/>
    <property type="project" value="UniProtKB-SubCell"/>
</dbReference>
<feature type="transmembrane region" description="Helical" evidence="5">
    <location>
        <begin position="90"/>
        <end position="111"/>
    </location>
</feature>
<keyword evidence="4 5" id="KW-0472">Membrane</keyword>
<comment type="caution">
    <text evidence="6">The sequence shown here is derived from an EMBL/GenBank/DDBJ whole genome shotgun (WGS) entry which is preliminary data.</text>
</comment>